<keyword evidence="1" id="KW-0472">Membrane</keyword>
<reference evidence="2" key="1">
    <citation type="submission" date="2020-05" db="EMBL/GenBank/DDBJ databases">
        <authorList>
            <person name="Chiriac C."/>
            <person name="Salcher M."/>
            <person name="Ghai R."/>
            <person name="Kavagutti S V."/>
        </authorList>
    </citation>
    <scope>NUCLEOTIDE SEQUENCE</scope>
</reference>
<accession>A0A6J6N5U8</accession>
<dbReference type="EMBL" id="CAEZXL010000034">
    <property type="protein sequence ID" value="CAB4682020.1"/>
    <property type="molecule type" value="Genomic_DNA"/>
</dbReference>
<evidence type="ECO:0000313" key="2">
    <source>
        <dbReference type="EMBL" id="CAB4682020.1"/>
    </source>
</evidence>
<name>A0A6J6N5U8_9ZZZZ</name>
<dbReference type="Pfam" id="PF16316">
    <property type="entry name" value="DUF4956"/>
    <property type="match status" value="1"/>
</dbReference>
<evidence type="ECO:0000256" key="1">
    <source>
        <dbReference type="SAM" id="Phobius"/>
    </source>
</evidence>
<dbReference type="InterPro" id="IPR032531">
    <property type="entry name" value="DUF4956"/>
</dbReference>
<dbReference type="AlphaFoldDB" id="A0A6J6N5U8"/>
<feature type="transmembrane region" description="Helical" evidence="1">
    <location>
        <begin position="87"/>
        <end position="105"/>
    </location>
</feature>
<gene>
    <name evidence="2" type="ORF">UFOPK2373_00323</name>
</gene>
<protein>
    <submittedName>
        <fullName evidence="2">Unannotated protein</fullName>
    </submittedName>
</protein>
<feature type="transmembrane region" description="Helical" evidence="1">
    <location>
        <begin position="58"/>
        <end position="75"/>
    </location>
</feature>
<keyword evidence="1" id="KW-1133">Transmembrane helix</keyword>
<feature type="transmembrane region" description="Helical" evidence="1">
    <location>
        <begin position="6"/>
        <end position="29"/>
    </location>
</feature>
<sequence>MTPIDYPLLFASLGIDLVLLFLLAYVFFYRRHKRRDVFVAISLINITLYVLGGALGTFTISLGVGFALFSVISIFRLRSETLGWNEIVYLLVALAMGLNLGLPAYDLPVQAMYAVLLVAAVYVVDHPKVLRSKVTQQFSLSTDYIEIEPAALKTKVEAQLGHQVQSIKVRSVTTTPAGMKLEIES</sequence>
<proteinExistence type="predicted"/>
<organism evidence="2">
    <name type="scientific">freshwater metagenome</name>
    <dbReference type="NCBI Taxonomy" id="449393"/>
    <lineage>
        <taxon>unclassified sequences</taxon>
        <taxon>metagenomes</taxon>
        <taxon>ecological metagenomes</taxon>
    </lineage>
</organism>
<keyword evidence="1" id="KW-0812">Transmembrane</keyword>